<accession>A0A8H4PC05</accession>
<evidence type="ECO:0000256" key="1">
    <source>
        <dbReference type="SAM" id="SignalP"/>
    </source>
</evidence>
<dbReference type="PROSITE" id="PS51257">
    <property type="entry name" value="PROKAR_LIPOPROTEIN"/>
    <property type="match status" value="1"/>
</dbReference>
<keyword evidence="1" id="KW-0732">Signal</keyword>
<comment type="caution">
    <text evidence="2">The sequence shown here is derived from an EMBL/GenBank/DDBJ whole genome shotgun (WGS) entry which is preliminary data.</text>
</comment>
<proteinExistence type="predicted"/>
<dbReference type="AlphaFoldDB" id="A0A8H4PC05"/>
<dbReference type="Proteomes" id="UP000554235">
    <property type="component" value="Unassembled WGS sequence"/>
</dbReference>
<dbReference type="OrthoDB" id="4825549at2759"/>
<sequence>MKTTGYLSSLWLILATGTGIVLAGCYGEGLESQTQWPGPLDEGRAAARYHVERACRGYDGKQGVFQGTFAPNEERYHCEPYDAVTSFVFKVKNLNSEQSFDLKDDDCAFRLENEINGCDQGGASEVAGWWFSSDPQPMSNCGF</sequence>
<organism evidence="2 3">
    <name type="scientific">Fusarium albosuccineum</name>
    <dbReference type="NCBI Taxonomy" id="1237068"/>
    <lineage>
        <taxon>Eukaryota</taxon>
        <taxon>Fungi</taxon>
        <taxon>Dikarya</taxon>
        <taxon>Ascomycota</taxon>
        <taxon>Pezizomycotina</taxon>
        <taxon>Sordariomycetes</taxon>
        <taxon>Hypocreomycetidae</taxon>
        <taxon>Hypocreales</taxon>
        <taxon>Nectriaceae</taxon>
        <taxon>Fusarium</taxon>
        <taxon>Fusarium decemcellulare species complex</taxon>
    </lineage>
</organism>
<dbReference type="EMBL" id="JAADYS010000805">
    <property type="protein sequence ID" value="KAF4466950.1"/>
    <property type="molecule type" value="Genomic_DNA"/>
</dbReference>
<evidence type="ECO:0008006" key="4">
    <source>
        <dbReference type="Google" id="ProtNLM"/>
    </source>
</evidence>
<feature type="chain" id="PRO_5034851331" description="Secreted protein" evidence="1">
    <location>
        <begin position="24"/>
        <end position="143"/>
    </location>
</feature>
<feature type="signal peptide" evidence="1">
    <location>
        <begin position="1"/>
        <end position="23"/>
    </location>
</feature>
<gene>
    <name evidence="2" type="ORF">FALBO_6188</name>
</gene>
<protein>
    <recommendedName>
        <fullName evidence="4">Secreted protein</fullName>
    </recommendedName>
</protein>
<keyword evidence="3" id="KW-1185">Reference proteome</keyword>
<evidence type="ECO:0000313" key="2">
    <source>
        <dbReference type="EMBL" id="KAF4466950.1"/>
    </source>
</evidence>
<reference evidence="2 3" key="1">
    <citation type="submission" date="2020-01" db="EMBL/GenBank/DDBJ databases">
        <title>Identification and distribution of gene clusters putatively required for synthesis of sphingolipid metabolism inhibitors in phylogenetically diverse species of the filamentous fungus Fusarium.</title>
        <authorList>
            <person name="Kim H.-S."/>
            <person name="Busman M."/>
            <person name="Brown D.W."/>
            <person name="Divon H."/>
            <person name="Uhlig S."/>
            <person name="Proctor R.H."/>
        </authorList>
    </citation>
    <scope>NUCLEOTIDE SEQUENCE [LARGE SCALE GENOMIC DNA]</scope>
    <source>
        <strain evidence="2 3">NRRL 20459</strain>
    </source>
</reference>
<evidence type="ECO:0000313" key="3">
    <source>
        <dbReference type="Proteomes" id="UP000554235"/>
    </source>
</evidence>
<name>A0A8H4PC05_9HYPO</name>